<dbReference type="SUPFAM" id="SSF53474">
    <property type="entry name" value="alpha/beta-Hydrolases"/>
    <property type="match status" value="1"/>
</dbReference>
<dbReference type="Proteomes" id="UP001428774">
    <property type="component" value="Unassembled WGS sequence"/>
</dbReference>
<evidence type="ECO:0000313" key="3">
    <source>
        <dbReference type="Proteomes" id="UP001428774"/>
    </source>
</evidence>
<name>A0AAW9SMV3_9RHOB</name>
<keyword evidence="3" id="KW-1185">Reference proteome</keyword>
<comment type="caution">
    <text evidence="2">The sequence shown here is derived from an EMBL/GenBank/DDBJ whole genome shotgun (WGS) entry which is preliminary data.</text>
</comment>
<dbReference type="Gene3D" id="3.40.50.1820">
    <property type="entry name" value="alpha/beta hydrolase"/>
    <property type="match status" value="1"/>
</dbReference>
<feature type="region of interest" description="Disordered" evidence="1">
    <location>
        <begin position="1"/>
        <end position="29"/>
    </location>
</feature>
<reference evidence="2 3" key="1">
    <citation type="submission" date="2024-05" db="EMBL/GenBank/DDBJ databases">
        <title>Genome sequence of Ponticoccus litoralis KCCM 90028.</title>
        <authorList>
            <person name="Kim J.M."/>
            <person name="Lee J.K."/>
            <person name="Choi B.J."/>
            <person name="Bayburt H."/>
            <person name="Baek J.H."/>
            <person name="Jeon C.O."/>
        </authorList>
    </citation>
    <scope>NUCLEOTIDE SEQUENCE [LARGE SCALE GENOMIC DNA]</scope>
    <source>
        <strain evidence="2 3">KCCM 90028</strain>
    </source>
</reference>
<dbReference type="EMBL" id="JBDNCH010000002">
    <property type="protein sequence ID" value="MEN9061851.1"/>
    <property type="molecule type" value="Genomic_DNA"/>
</dbReference>
<proteinExistence type="predicted"/>
<protein>
    <recommendedName>
        <fullName evidence="4">Alpha/beta hydrolase</fullName>
    </recommendedName>
</protein>
<sequence length="299" mass="32187">MSQSEVARRFNLAKRTRTPEVTDPAGVPPPSWRRRLLPLATRLAPETAARVLARRYLRPNVALLGDPDAVARWGTVVRPVPGLTLLRRPAAAGPKAPRVLIAPGLNGHFRQFTRLAGVLGDAGLTVDFLVLPGHGHPGEDLCGLNQIVSALEAATQQDRYHGIVAHCVSANAALLVPATSDPLPRLALVSAPLDLPRLIRLGGTQYGLTGHCLDRFCHHVSASGAPWPTDSPWQPGAPAREDSLLMVHGRHDDAAPPEDLEQMAEVAPRTRITLFENGGHNSILTMHAPCTQLADFMRP</sequence>
<dbReference type="AlphaFoldDB" id="A0AAW9SMV3"/>
<evidence type="ECO:0008006" key="4">
    <source>
        <dbReference type="Google" id="ProtNLM"/>
    </source>
</evidence>
<evidence type="ECO:0000313" key="2">
    <source>
        <dbReference type="EMBL" id="MEN9061851.1"/>
    </source>
</evidence>
<evidence type="ECO:0000256" key="1">
    <source>
        <dbReference type="SAM" id="MobiDB-lite"/>
    </source>
</evidence>
<accession>A0AAW9SMV3</accession>
<dbReference type="RefSeq" id="WP_347166882.1">
    <property type="nucleotide sequence ID" value="NZ_JBDNCH010000002.1"/>
</dbReference>
<dbReference type="InterPro" id="IPR029058">
    <property type="entry name" value="AB_hydrolase_fold"/>
</dbReference>
<organism evidence="2 3">
    <name type="scientific">Ponticoccus litoralis</name>
    <dbReference type="NCBI Taxonomy" id="422297"/>
    <lineage>
        <taxon>Bacteria</taxon>
        <taxon>Pseudomonadati</taxon>
        <taxon>Pseudomonadota</taxon>
        <taxon>Alphaproteobacteria</taxon>
        <taxon>Rhodobacterales</taxon>
        <taxon>Roseobacteraceae</taxon>
        <taxon>Ponticoccus</taxon>
    </lineage>
</organism>
<gene>
    <name evidence="2" type="ORF">ABFB10_13345</name>
</gene>